<dbReference type="PANTHER" id="PTHR33154">
    <property type="entry name" value="TRANSCRIPTIONAL REGULATOR, ARSR FAMILY"/>
    <property type="match status" value="1"/>
</dbReference>
<accession>A0AA41WXC0</accession>
<gene>
    <name evidence="5" type="ORF">NLF92_04845</name>
</gene>
<sequence length="93" mass="10264">MAENAEAAEALLKLLANKYRLQILCSLTEKQLSVTDLEKVCGLSQSALSQHLAKLRQADVVTAVKDGQMVYYKLASVEINALLSVLHLIYCKE</sequence>
<name>A0AA41WXC0_9ALTE</name>
<organism evidence="5 6">
    <name type="scientific">Opacimonas viscosa</name>
    <dbReference type="NCBI Taxonomy" id="2961944"/>
    <lineage>
        <taxon>Bacteria</taxon>
        <taxon>Pseudomonadati</taxon>
        <taxon>Pseudomonadota</taxon>
        <taxon>Gammaproteobacteria</taxon>
        <taxon>Alteromonadales</taxon>
        <taxon>Alteromonadaceae</taxon>
        <taxon>Opacimonas</taxon>
    </lineage>
</organism>
<dbReference type="PANTHER" id="PTHR33154:SF28">
    <property type="entry name" value="HTH-TYPE TRANSCRIPTIONAL REGULATOR YGAV-RELATED"/>
    <property type="match status" value="1"/>
</dbReference>
<reference evidence="5" key="1">
    <citation type="submission" date="2022-07" db="EMBL/GenBank/DDBJ databases">
        <title>Characterization of the Novel Bacterium Alteromonas immobilis LMIT006 and Alteromonas gregis LMIT007.</title>
        <authorList>
            <person name="Lin X."/>
        </authorList>
    </citation>
    <scope>NUCLEOTIDE SEQUENCE</scope>
    <source>
        <strain evidence="5">LMIT007</strain>
    </source>
</reference>
<dbReference type="SMART" id="SM00418">
    <property type="entry name" value="HTH_ARSR"/>
    <property type="match status" value="1"/>
</dbReference>
<dbReference type="RefSeq" id="WP_254099439.1">
    <property type="nucleotide sequence ID" value="NZ_JANATA010000006.1"/>
</dbReference>
<dbReference type="NCBIfam" id="NF033788">
    <property type="entry name" value="HTH_metalloreg"/>
    <property type="match status" value="1"/>
</dbReference>
<dbReference type="InterPro" id="IPR011991">
    <property type="entry name" value="ArsR-like_HTH"/>
</dbReference>
<dbReference type="AlphaFoldDB" id="A0AA41WXC0"/>
<comment type="caution">
    <text evidence="5">The sequence shown here is derived from an EMBL/GenBank/DDBJ whole genome shotgun (WGS) entry which is preliminary data.</text>
</comment>
<evidence type="ECO:0000256" key="2">
    <source>
        <dbReference type="ARBA" id="ARBA00023125"/>
    </source>
</evidence>
<keyword evidence="3" id="KW-0804">Transcription</keyword>
<dbReference type="Gene3D" id="1.10.10.10">
    <property type="entry name" value="Winged helix-like DNA-binding domain superfamily/Winged helix DNA-binding domain"/>
    <property type="match status" value="1"/>
</dbReference>
<dbReference type="GO" id="GO:0003677">
    <property type="term" value="F:DNA binding"/>
    <property type="evidence" value="ECO:0007669"/>
    <property type="project" value="UniProtKB-KW"/>
</dbReference>
<dbReference type="Pfam" id="PF01022">
    <property type="entry name" value="HTH_5"/>
    <property type="match status" value="1"/>
</dbReference>
<proteinExistence type="predicted"/>
<dbReference type="PRINTS" id="PR00778">
    <property type="entry name" value="HTHARSR"/>
</dbReference>
<dbReference type="CDD" id="cd00090">
    <property type="entry name" value="HTH_ARSR"/>
    <property type="match status" value="1"/>
</dbReference>
<dbReference type="InterPro" id="IPR036388">
    <property type="entry name" value="WH-like_DNA-bd_sf"/>
</dbReference>
<dbReference type="SUPFAM" id="SSF46785">
    <property type="entry name" value="Winged helix' DNA-binding domain"/>
    <property type="match status" value="1"/>
</dbReference>
<evidence type="ECO:0000256" key="1">
    <source>
        <dbReference type="ARBA" id="ARBA00023015"/>
    </source>
</evidence>
<dbReference type="InterPro" id="IPR051081">
    <property type="entry name" value="HTH_MetalResp_TranReg"/>
</dbReference>
<dbReference type="PROSITE" id="PS50987">
    <property type="entry name" value="HTH_ARSR_2"/>
    <property type="match status" value="1"/>
</dbReference>
<keyword evidence="2" id="KW-0238">DNA-binding</keyword>
<dbReference type="InterPro" id="IPR036390">
    <property type="entry name" value="WH_DNA-bd_sf"/>
</dbReference>
<dbReference type="EMBL" id="JANATA010000006">
    <property type="protein sequence ID" value="MCP3428269.1"/>
    <property type="molecule type" value="Genomic_DNA"/>
</dbReference>
<dbReference type="InterPro" id="IPR001845">
    <property type="entry name" value="HTH_ArsR_DNA-bd_dom"/>
</dbReference>
<feature type="domain" description="HTH arsR-type" evidence="4">
    <location>
        <begin position="1"/>
        <end position="93"/>
    </location>
</feature>
<keyword evidence="1" id="KW-0805">Transcription regulation</keyword>
<evidence type="ECO:0000256" key="3">
    <source>
        <dbReference type="ARBA" id="ARBA00023163"/>
    </source>
</evidence>
<evidence type="ECO:0000259" key="4">
    <source>
        <dbReference type="PROSITE" id="PS50987"/>
    </source>
</evidence>
<evidence type="ECO:0000313" key="6">
    <source>
        <dbReference type="Proteomes" id="UP001165413"/>
    </source>
</evidence>
<dbReference type="Proteomes" id="UP001165413">
    <property type="component" value="Unassembled WGS sequence"/>
</dbReference>
<protein>
    <submittedName>
        <fullName evidence="5">Metalloregulator ArsR/SmtB family transcription factor</fullName>
    </submittedName>
</protein>
<evidence type="ECO:0000313" key="5">
    <source>
        <dbReference type="EMBL" id="MCP3428269.1"/>
    </source>
</evidence>
<keyword evidence="6" id="KW-1185">Reference proteome</keyword>
<dbReference type="GO" id="GO:0003700">
    <property type="term" value="F:DNA-binding transcription factor activity"/>
    <property type="evidence" value="ECO:0007669"/>
    <property type="project" value="InterPro"/>
</dbReference>